<keyword evidence="2" id="KW-1185">Reference proteome</keyword>
<protein>
    <submittedName>
        <fullName evidence="1">Uncharacterized protein</fullName>
    </submittedName>
</protein>
<dbReference type="AlphaFoldDB" id="A0A4Z2FM27"/>
<sequence>MPGSYNLNCISSPALGYPVRAACVCGSMFLCDAAQLHIKAAMRAASFGELNRRVKLKGLRIFICSRPAVRLEVQPTSS</sequence>
<accession>A0A4Z2FM27</accession>
<dbReference type="EMBL" id="SRLO01001053">
    <property type="protein sequence ID" value="TNN42209.1"/>
    <property type="molecule type" value="Genomic_DNA"/>
</dbReference>
<gene>
    <name evidence="1" type="ORF">EYF80_047635</name>
</gene>
<evidence type="ECO:0000313" key="2">
    <source>
        <dbReference type="Proteomes" id="UP000314294"/>
    </source>
</evidence>
<dbReference type="Proteomes" id="UP000314294">
    <property type="component" value="Unassembled WGS sequence"/>
</dbReference>
<evidence type="ECO:0000313" key="1">
    <source>
        <dbReference type="EMBL" id="TNN42209.1"/>
    </source>
</evidence>
<organism evidence="1 2">
    <name type="scientific">Liparis tanakae</name>
    <name type="common">Tanaka's snailfish</name>
    <dbReference type="NCBI Taxonomy" id="230148"/>
    <lineage>
        <taxon>Eukaryota</taxon>
        <taxon>Metazoa</taxon>
        <taxon>Chordata</taxon>
        <taxon>Craniata</taxon>
        <taxon>Vertebrata</taxon>
        <taxon>Euteleostomi</taxon>
        <taxon>Actinopterygii</taxon>
        <taxon>Neopterygii</taxon>
        <taxon>Teleostei</taxon>
        <taxon>Neoteleostei</taxon>
        <taxon>Acanthomorphata</taxon>
        <taxon>Eupercaria</taxon>
        <taxon>Perciformes</taxon>
        <taxon>Cottioidei</taxon>
        <taxon>Cottales</taxon>
        <taxon>Liparidae</taxon>
        <taxon>Liparis</taxon>
    </lineage>
</organism>
<comment type="caution">
    <text evidence="1">The sequence shown here is derived from an EMBL/GenBank/DDBJ whole genome shotgun (WGS) entry which is preliminary data.</text>
</comment>
<proteinExistence type="predicted"/>
<name>A0A4Z2FM27_9TELE</name>
<reference evidence="1 2" key="1">
    <citation type="submission" date="2019-03" db="EMBL/GenBank/DDBJ databases">
        <title>First draft genome of Liparis tanakae, snailfish: a comprehensive survey of snailfish specific genes.</title>
        <authorList>
            <person name="Kim W."/>
            <person name="Song I."/>
            <person name="Jeong J.-H."/>
            <person name="Kim D."/>
            <person name="Kim S."/>
            <person name="Ryu S."/>
            <person name="Song J.Y."/>
            <person name="Lee S.K."/>
        </authorList>
    </citation>
    <scope>NUCLEOTIDE SEQUENCE [LARGE SCALE GENOMIC DNA]</scope>
    <source>
        <tissue evidence="1">Muscle</tissue>
    </source>
</reference>